<dbReference type="EMBL" id="JH658568">
    <property type="protein sequence ID" value="EXK77822.1"/>
    <property type="molecule type" value="Genomic_DNA"/>
</dbReference>
<keyword evidence="2" id="KW-1185">Reference proteome</keyword>
<gene>
    <name evidence="1" type="ORF">FOQG_17491</name>
</gene>
<dbReference type="HOGENOM" id="CLU_3087329_0_0_1"/>
<proteinExistence type="predicted"/>
<protein>
    <submittedName>
        <fullName evidence="1">Uncharacterized protein</fullName>
    </submittedName>
</protein>
<sequence length="52" mass="5375">MPKGAAELLPQTGGPVQQELALFAQNRSCAARARTHVNDAVTKASSAIILGD</sequence>
<evidence type="ECO:0000313" key="2">
    <source>
        <dbReference type="Proteomes" id="UP000030663"/>
    </source>
</evidence>
<accession>X0C4Y3</accession>
<reference evidence="1 2" key="1">
    <citation type="submission" date="2011-11" db="EMBL/GenBank/DDBJ databases">
        <title>The Genome Sequence of Fusarium oxysporum PHW815.</title>
        <authorList>
            <consortium name="The Broad Institute Genome Sequencing Platform"/>
            <person name="Ma L.-J."/>
            <person name="Gale L.R."/>
            <person name="Schwartz D.C."/>
            <person name="Zhou S."/>
            <person name="Corby-Kistler H."/>
            <person name="Young S.K."/>
            <person name="Zeng Q."/>
            <person name="Gargeya S."/>
            <person name="Fitzgerald M."/>
            <person name="Haas B."/>
            <person name="Abouelleil A."/>
            <person name="Alvarado L."/>
            <person name="Arachchi H.M."/>
            <person name="Berlin A."/>
            <person name="Brown A."/>
            <person name="Chapman S.B."/>
            <person name="Chen Z."/>
            <person name="Dunbar C."/>
            <person name="Freedman E."/>
            <person name="Gearin G."/>
            <person name="Goldberg J."/>
            <person name="Griggs A."/>
            <person name="Gujja S."/>
            <person name="Heiman D."/>
            <person name="Howarth C."/>
            <person name="Larson L."/>
            <person name="Lui A."/>
            <person name="MacDonald P.J.P."/>
            <person name="Montmayeur A."/>
            <person name="Murphy C."/>
            <person name="Neiman D."/>
            <person name="Pearson M."/>
            <person name="Priest M."/>
            <person name="Roberts A."/>
            <person name="Saif S."/>
            <person name="Shea T."/>
            <person name="Shenoy N."/>
            <person name="Sisk P."/>
            <person name="Stolte C."/>
            <person name="Sykes S."/>
            <person name="Wortman J."/>
            <person name="Nusbaum C."/>
            <person name="Birren B."/>
        </authorList>
    </citation>
    <scope>NUCLEOTIDE SEQUENCE [LARGE SCALE GENOMIC DNA]</scope>
    <source>
        <strain evidence="1 2">54005</strain>
    </source>
</reference>
<organism evidence="1 2">
    <name type="scientific">Fusarium oxysporum f. sp. raphani 54005</name>
    <dbReference type="NCBI Taxonomy" id="1089458"/>
    <lineage>
        <taxon>Eukaryota</taxon>
        <taxon>Fungi</taxon>
        <taxon>Dikarya</taxon>
        <taxon>Ascomycota</taxon>
        <taxon>Pezizomycotina</taxon>
        <taxon>Sordariomycetes</taxon>
        <taxon>Hypocreomycetidae</taxon>
        <taxon>Hypocreales</taxon>
        <taxon>Nectriaceae</taxon>
        <taxon>Fusarium</taxon>
        <taxon>Fusarium oxysporum species complex</taxon>
    </lineage>
</organism>
<dbReference type="Proteomes" id="UP000030663">
    <property type="component" value="Unassembled WGS sequence"/>
</dbReference>
<evidence type="ECO:0000313" key="1">
    <source>
        <dbReference type="EMBL" id="EXK77822.1"/>
    </source>
</evidence>
<name>X0C4Y3_FUSOX</name>
<dbReference type="AlphaFoldDB" id="X0C4Y3"/>